<sequence length="236" mass="25535">MFTGLIQATGRIAAIERRGRESRLRIEPDFSLADIVDGESIAANGTCLSVEEHDATSYVAYASAETMQRTNLGFLTQGTLVNLERALRVGDRLGGHIVSGHVDCLATVERMEPRGLSLECRLSFPGEYACEVIAKGSVCLDGISLTVNECGTNHLTVNIIPDTQKRTSLRYWKPGYRVNMETDVLGKYVRRCLLLQPGLQYGSAGDSLSGQSGTSAQSGASASPITLEFLQERGFV</sequence>
<evidence type="ECO:0000256" key="6">
    <source>
        <dbReference type="ARBA" id="ARBA00022619"/>
    </source>
</evidence>
<keyword evidence="8" id="KW-0677">Repeat</keyword>
<comment type="catalytic activity">
    <reaction evidence="1">
        <text>2 6,7-dimethyl-8-(1-D-ribityl)lumazine + H(+) = 5-amino-6-(D-ribitylamino)uracil + riboflavin</text>
        <dbReference type="Rhea" id="RHEA:20772"/>
        <dbReference type="ChEBI" id="CHEBI:15378"/>
        <dbReference type="ChEBI" id="CHEBI:15934"/>
        <dbReference type="ChEBI" id="CHEBI:57986"/>
        <dbReference type="ChEBI" id="CHEBI:58201"/>
        <dbReference type="EC" id="2.5.1.9"/>
    </reaction>
</comment>
<evidence type="ECO:0000256" key="3">
    <source>
        <dbReference type="ARBA" id="ARBA00004887"/>
    </source>
</evidence>
<dbReference type="GO" id="GO:0009231">
    <property type="term" value="P:riboflavin biosynthetic process"/>
    <property type="evidence" value="ECO:0007669"/>
    <property type="project" value="UniProtKB-KW"/>
</dbReference>
<dbReference type="SUPFAM" id="SSF63380">
    <property type="entry name" value="Riboflavin synthase domain-like"/>
    <property type="match status" value="2"/>
</dbReference>
<reference evidence="12" key="2">
    <citation type="submission" date="2021-04" db="EMBL/GenBank/DDBJ databases">
        <authorList>
            <person name="Gilroy R."/>
        </authorList>
    </citation>
    <scope>NUCLEOTIDE SEQUENCE</scope>
    <source>
        <strain evidence="12">ChiHecec2B26-446</strain>
    </source>
</reference>
<dbReference type="Gene3D" id="2.40.30.20">
    <property type="match status" value="2"/>
</dbReference>
<organism evidence="12 13">
    <name type="scientific">Candidatus Desulfovibrio intestinipullorum</name>
    <dbReference type="NCBI Taxonomy" id="2838536"/>
    <lineage>
        <taxon>Bacteria</taxon>
        <taxon>Pseudomonadati</taxon>
        <taxon>Thermodesulfobacteriota</taxon>
        <taxon>Desulfovibrionia</taxon>
        <taxon>Desulfovibrionales</taxon>
        <taxon>Desulfovibrionaceae</taxon>
        <taxon>Desulfovibrio</taxon>
    </lineage>
</organism>
<dbReference type="CDD" id="cd00402">
    <property type="entry name" value="Riboflavin_synthase_like"/>
    <property type="match status" value="1"/>
</dbReference>
<dbReference type="Pfam" id="PF00677">
    <property type="entry name" value="Lum_binding"/>
    <property type="match status" value="2"/>
</dbReference>
<dbReference type="InterPro" id="IPR001783">
    <property type="entry name" value="Lumazine-bd"/>
</dbReference>
<feature type="domain" description="Lumazine-binding" evidence="11">
    <location>
        <begin position="97"/>
        <end position="193"/>
    </location>
</feature>
<name>A0A9D1PVP1_9BACT</name>
<evidence type="ECO:0000313" key="13">
    <source>
        <dbReference type="Proteomes" id="UP000886752"/>
    </source>
</evidence>
<dbReference type="PANTHER" id="PTHR21098:SF12">
    <property type="entry name" value="RIBOFLAVIN SYNTHASE"/>
    <property type="match status" value="1"/>
</dbReference>
<comment type="pathway">
    <text evidence="3">Cofactor biosynthesis; riboflavin biosynthesis; riboflavin from 2-hydroxy-3-oxobutyl phosphate and 5-amino-6-(D-ribitylamino)uracil: step 2/2.</text>
</comment>
<feature type="repeat" description="Lumazine-binding" evidence="10">
    <location>
        <begin position="97"/>
        <end position="193"/>
    </location>
</feature>
<dbReference type="InterPro" id="IPR026017">
    <property type="entry name" value="Lumazine-bd_dom"/>
</dbReference>
<evidence type="ECO:0000256" key="10">
    <source>
        <dbReference type="PROSITE-ProRule" id="PRU00524"/>
    </source>
</evidence>
<dbReference type="AlphaFoldDB" id="A0A9D1PVP1"/>
<evidence type="ECO:0000256" key="9">
    <source>
        <dbReference type="NCBIfam" id="TIGR00187"/>
    </source>
</evidence>
<evidence type="ECO:0000256" key="2">
    <source>
        <dbReference type="ARBA" id="ARBA00002803"/>
    </source>
</evidence>
<proteinExistence type="predicted"/>
<dbReference type="FunFam" id="2.40.30.20:FF:000003">
    <property type="entry name" value="Riboflavin synthase, alpha subunit"/>
    <property type="match status" value="1"/>
</dbReference>
<dbReference type="NCBIfam" id="TIGR00187">
    <property type="entry name" value="ribE"/>
    <property type="match status" value="1"/>
</dbReference>
<accession>A0A9D1PVP1</accession>
<dbReference type="EC" id="2.5.1.9" evidence="4 9"/>
<evidence type="ECO:0000256" key="4">
    <source>
        <dbReference type="ARBA" id="ARBA00012827"/>
    </source>
</evidence>
<dbReference type="Proteomes" id="UP000886752">
    <property type="component" value="Unassembled WGS sequence"/>
</dbReference>
<keyword evidence="7 12" id="KW-0808">Transferase</keyword>
<protein>
    <recommendedName>
        <fullName evidence="5 9">Riboflavin synthase</fullName>
        <ecNumber evidence="4 9">2.5.1.9</ecNumber>
    </recommendedName>
</protein>
<dbReference type="GO" id="GO:0004746">
    <property type="term" value="F:riboflavin synthase activity"/>
    <property type="evidence" value="ECO:0007669"/>
    <property type="project" value="UniProtKB-UniRule"/>
</dbReference>
<reference evidence="12" key="1">
    <citation type="journal article" date="2021" name="PeerJ">
        <title>Extensive microbial diversity within the chicken gut microbiome revealed by metagenomics and culture.</title>
        <authorList>
            <person name="Gilroy R."/>
            <person name="Ravi A."/>
            <person name="Getino M."/>
            <person name="Pursley I."/>
            <person name="Horton D.L."/>
            <person name="Alikhan N.F."/>
            <person name="Baker D."/>
            <person name="Gharbi K."/>
            <person name="Hall N."/>
            <person name="Watson M."/>
            <person name="Adriaenssens E.M."/>
            <person name="Foster-Nyarko E."/>
            <person name="Jarju S."/>
            <person name="Secka A."/>
            <person name="Antonio M."/>
            <person name="Oren A."/>
            <person name="Chaudhuri R.R."/>
            <person name="La Ragione R."/>
            <person name="Hildebrand F."/>
            <person name="Pallen M.J."/>
        </authorList>
    </citation>
    <scope>NUCLEOTIDE SEQUENCE</scope>
    <source>
        <strain evidence="12">ChiHecec2B26-446</strain>
    </source>
</reference>
<dbReference type="PIRSF" id="PIRSF000498">
    <property type="entry name" value="Riboflavin_syn_A"/>
    <property type="match status" value="1"/>
</dbReference>
<comment type="caution">
    <text evidence="12">The sequence shown here is derived from an EMBL/GenBank/DDBJ whole genome shotgun (WGS) entry which is preliminary data.</text>
</comment>
<feature type="repeat" description="Lumazine-binding" evidence="10">
    <location>
        <begin position="1"/>
        <end position="96"/>
    </location>
</feature>
<dbReference type="InterPro" id="IPR017938">
    <property type="entry name" value="Riboflavin_synthase-like_b-brl"/>
</dbReference>
<comment type="function">
    <text evidence="2">Catalyzes the dismutation of two molecules of 6,7-dimethyl-8-ribityllumazine, resulting in the formation of riboflavin and 5-amino-6-(D-ribitylamino)uracil.</text>
</comment>
<feature type="domain" description="Lumazine-binding" evidence="11">
    <location>
        <begin position="1"/>
        <end position="96"/>
    </location>
</feature>
<evidence type="ECO:0000259" key="11">
    <source>
        <dbReference type="PROSITE" id="PS51177"/>
    </source>
</evidence>
<evidence type="ECO:0000256" key="8">
    <source>
        <dbReference type="ARBA" id="ARBA00022737"/>
    </source>
</evidence>
<dbReference type="EMBL" id="DXHV01000035">
    <property type="protein sequence ID" value="HIW00173.1"/>
    <property type="molecule type" value="Genomic_DNA"/>
</dbReference>
<dbReference type="PANTHER" id="PTHR21098">
    <property type="entry name" value="RIBOFLAVIN SYNTHASE ALPHA CHAIN"/>
    <property type="match status" value="1"/>
</dbReference>
<evidence type="ECO:0000313" key="12">
    <source>
        <dbReference type="EMBL" id="HIW00173.1"/>
    </source>
</evidence>
<gene>
    <name evidence="12" type="ORF">H9894_03165</name>
</gene>
<dbReference type="InterPro" id="IPR023366">
    <property type="entry name" value="ATP_synth_asu-like_sf"/>
</dbReference>
<evidence type="ECO:0000256" key="1">
    <source>
        <dbReference type="ARBA" id="ARBA00000968"/>
    </source>
</evidence>
<dbReference type="PROSITE" id="PS51177">
    <property type="entry name" value="LUMAZINE_BIND"/>
    <property type="match status" value="2"/>
</dbReference>
<keyword evidence="6" id="KW-0686">Riboflavin biosynthesis</keyword>
<dbReference type="NCBIfam" id="NF006767">
    <property type="entry name" value="PRK09289.1"/>
    <property type="match status" value="1"/>
</dbReference>
<evidence type="ECO:0000256" key="7">
    <source>
        <dbReference type="ARBA" id="ARBA00022679"/>
    </source>
</evidence>
<evidence type="ECO:0000256" key="5">
    <source>
        <dbReference type="ARBA" id="ARBA00013950"/>
    </source>
</evidence>